<gene>
    <name evidence="9 12" type="primary">pheA</name>
    <name evidence="12" type="ORF">OIN60_02425</name>
</gene>
<keyword evidence="6 9" id="KW-0584">Phenylalanine biosynthesis</keyword>
<evidence type="ECO:0000259" key="11">
    <source>
        <dbReference type="PROSITE" id="PS51671"/>
    </source>
</evidence>
<dbReference type="PROSITE" id="PS51671">
    <property type="entry name" value="ACT"/>
    <property type="match status" value="1"/>
</dbReference>
<dbReference type="SUPFAM" id="SSF55021">
    <property type="entry name" value="ACT-like"/>
    <property type="match status" value="1"/>
</dbReference>
<evidence type="ECO:0000256" key="9">
    <source>
        <dbReference type="RuleBase" id="RU361254"/>
    </source>
</evidence>
<comment type="catalytic activity">
    <reaction evidence="8 9">
        <text>prephenate + H(+) = 3-phenylpyruvate + CO2 + H2O</text>
        <dbReference type="Rhea" id="RHEA:21648"/>
        <dbReference type="ChEBI" id="CHEBI:15377"/>
        <dbReference type="ChEBI" id="CHEBI:15378"/>
        <dbReference type="ChEBI" id="CHEBI:16526"/>
        <dbReference type="ChEBI" id="CHEBI:18005"/>
        <dbReference type="ChEBI" id="CHEBI:29934"/>
        <dbReference type="EC" id="4.2.1.51"/>
    </reaction>
</comment>
<evidence type="ECO:0000256" key="8">
    <source>
        <dbReference type="ARBA" id="ARBA00047848"/>
    </source>
</evidence>
<dbReference type="RefSeq" id="WP_305753291.1">
    <property type="nucleotide sequence ID" value="NZ_JAPCKK010000005.1"/>
</dbReference>
<feature type="domain" description="ACT" evidence="11">
    <location>
        <begin position="206"/>
        <end position="283"/>
    </location>
</feature>
<dbReference type="PANTHER" id="PTHR21022:SF19">
    <property type="entry name" value="PREPHENATE DEHYDRATASE-RELATED"/>
    <property type="match status" value="1"/>
</dbReference>
<keyword evidence="7 9" id="KW-0456">Lyase</keyword>
<dbReference type="Pfam" id="PF01842">
    <property type="entry name" value="ACT"/>
    <property type="match status" value="1"/>
</dbReference>
<dbReference type="InterPro" id="IPR045865">
    <property type="entry name" value="ACT-like_dom_sf"/>
</dbReference>
<evidence type="ECO:0000256" key="4">
    <source>
        <dbReference type="ARBA" id="ARBA00022605"/>
    </source>
</evidence>
<accession>A0ABT9FLN3</accession>
<name>A0ABT9FLN3_9BACL</name>
<evidence type="ECO:0000256" key="2">
    <source>
        <dbReference type="ARBA" id="ARBA00013147"/>
    </source>
</evidence>
<reference evidence="12 13" key="1">
    <citation type="submission" date="2022-10" db="EMBL/GenBank/DDBJ databases">
        <title>Paenibacillus description and whole genome data of maize root bacterial community.</title>
        <authorList>
            <person name="Marton D."/>
            <person name="Farkas M."/>
            <person name="Cserhati M."/>
        </authorList>
    </citation>
    <scope>NUCLEOTIDE SEQUENCE [LARGE SCALE GENOMIC DNA]</scope>
    <source>
        <strain evidence="12 13">P96</strain>
    </source>
</reference>
<dbReference type="CDD" id="cd13633">
    <property type="entry name" value="PBP2_Sa-PDT_like"/>
    <property type="match status" value="1"/>
</dbReference>
<keyword evidence="4 9" id="KW-0028">Amino-acid biosynthesis</keyword>
<dbReference type="PROSITE" id="PS51171">
    <property type="entry name" value="PREPHENATE_DEHYDR_3"/>
    <property type="match status" value="1"/>
</dbReference>
<dbReference type="Proteomes" id="UP001241848">
    <property type="component" value="Unassembled WGS sequence"/>
</dbReference>
<dbReference type="InterPro" id="IPR008242">
    <property type="entry name" value="Chor_mutase/pphenate_deHydtase"/>
</dbReference>
<dbReference type="EC" id="4.2.1.51" evidence="2 9"/>
<evidence type="ECO:0000256" key="6">
    <source>
        <dbReference type="ARBA" id="ARBA00023222"/>
    </source>
</evidence>
<dbReference type="PANTHER" id="PTHR21022">
    <property type="entry name" value="PREPHENATE DEHYDRATASE P PROTEIN"/>
    <property type="match status" value="1"/>
</dbReference>
<dbReference type="PIRSF" id="PIRSF001500">
    <property type="entry name" value="Chor_mut_pdt_Ppr"/>
    <property type="match status" value="1"/>
</dbReference>
<dbReference type="Gene3D" id="3.30.70.260">
    <property type="match status" value="1"/>
</dbReference>
<feature type="domain" description="Prephenate dehydratase" evidence="10">
    <location>
        <begin position="2"/>
        <end position="190"/>
    </location>
</feature>
<organism evidence="12 13">
    <name type="scientific">Paenibacillus zeirhizosphaerae</name>
    <dbReference type="NCBI Taxonomy" id="2987519"/>
    <lineage>
        <taxon>Bacteria</taxon>
        <taxon>Bacillati</taxon>
        <taxon>Bacillota</taxon>
        <taxon>Bacilli</taxon>
        <taxon>Bacillales</taxon>
        <taxon>Paenibacillaceae</taxon>
        <taxon>Paenibacillus</taxon>
    </lineage>
</organism>
<comment type="pathway">
    <text evidence="1 9">Amino-acid biosynthesis; L-phenylalanine biosynthesis; phenylpyruvate from prephenate: step 1/1.</text>
</comment>
<dbReference type="CDD" id="cd04905">
    <property type="entry name" value="ACT_CM-PDT"/>
    <property type="match status" value="1"/>
</dbReference>
<dbReference type="SUPFAM" id="SSF53850">
    <property type="entry name" value="Periplasmic binding protein-like II"/>
    <property type="match status" value="1"/>
</dbReference>
<evidence type="ECO:0000256" key="3">
    <source>
        <dbReference type="ARBA" id="ARBA00021872"/>
    </source>
</evidence>
<comment type="caution">
    <text evidence="12">The sequence shown here is derived from an EMBL/GenBank/DDBJ whole genome shotgun (WGS) entry which is preliminary data.</text>
</comment>
<dbReference type="PROSITE" id="PS00858">
    <property type="entry name" value="PREPHENATE_DEHYDR_2"/>
    <property type="match status" value="1"/>
</dbReference>
<evidence type="ECO:0000256" key="7">
    <source>
        <dbReference type="ARBA" id="ARBA00023239"/>
    </source>
</evidence>
<dbReference type="EMBL" id="JAPCKK010000005">
    <property type="protein sequence ID" value="MDP4095647.1"/>
    <property type="molecule type" value="Genomic_DNA"/>
</dbReference>
<keyword evidence="5 9" id="KW-0057">Aromatic amino acid biosynthesis</keyword>
<evidence type="ECO:0000313" key="13">
    <source>
        <dbReference type="Proteomes" id="UP001241848"/>
    </source>
</evidence>
<dbReference type="Pfam" id="PF00800">
    <property type="entry name" value="PDT"/>
    <property type="match status" value="1"/>
</dbReference>
<evidence type="ECO:0000313" key="12">
    <source>
        <dbReference type="EMBL" id="MDP4095647.1"/>
    </source>
</evidence>
<dbReference type="InterPro" id="IPR002912">
    <property type="entry name" value="ACT_dom"/>
</dbReference>
<dbReference type="InterPro" id="IPR018528">
    <property type="entry name" value="Preph_deHydtase_CS"/>
</dbReference>
<evidence type="ECO:0000259" key="10">
    <source>
        <dbReference type="PROSITE" id="PS51171"/>
    </source>
</evidence>
<sequence>MTRIAVLTEGSVSHEAVNYLLGDQPSELVHYQQITEVFRSTDSGNTDYSVIPIENTIDGSVSLHMDWLIHEVDIAMQAEWIYPSVQNLIGHRNEFLNKAGDLDLSKVTKVMSHPVALPQCQQFISEHMPHADLESTGSTAEAVKIVKRNPGKGWTAIGTRLGAATHELDILADRITDHHNNFTRFVLIGHHPLELQRKPKGNRTSVLITLPEDFPGALHQVLSAFAWRRLNLSRIESRPTKKQLGNYYFYIEVMESLESVLLTAAFAEIEALKCQVRILGSYPSYAYDDALNSYRKIGKSGGILNG</sequence>
<dbReference type="GO" id="GO:0004664">
    <property type="term" value="F:prephenate dehydratase activity"/>
    <property type="evidence" value="ECO:0007669"/>
    <property type="project" value="UniProtKB-EC"/>
</dbReference>
<protein>
    <recommendedName>
        <fullName evidence="3 9">Prephenate dehydratase</fullName>
        <shortName evidence="9">PDT</shortName>
        <ecNumber evidence="2 9">4.2.1.51</ecNumber>
    </recommendedName>
</protein>
<evidence type="ECO:0000256" key="5">
    <source>
        <dbReference type="ARBA" id="ARBA00023141"/>
    </source>
</evidence>
<dbReference type="NCBIfam" id="NF008865">
    <property type="entry name" value="PRK11898.1"/>
    <property type="match status" value="1"/>
</dbReference>
<dbReference type="Gene3D" id="3.40.190.10">
    <property type="entry name" value="Periplasmic binding protein-like II"/>
    <property type="match status" value="2"/>
</dbReference>
<dbReference type="InterPro" id="IPR001086">
    <property type="entry name" value="Preph_deHydtase"/>
</dbReference>
<evidence type="ECO:0000256" key="1">
    <source>
        <dbReference type="ARBA" id="ARBA00004741"/>
    </source>
</evidence>
<keyword evidence="13" id="KW-1185">Reference proteome</keyword>
<proteinExistence type="predicted"/>